<dbReference type="Pfam" id="PF03372">
    <property type="entry name" value="Exo_endo_phos"/>
    <property type="match status" value="1"/>
</dbReference>
<protein>
    <recommendedName>
        <fullName evidence="3">Reverse transcriptase domain-containing protein</fullName>
    </recommendedName>
</protein>
<evidence type="ECO:0000313" key="6">
    <source>
        <dbReference type="Proteomes" id="UP001152797"/>
    </source>
</evidence>
<dbReference type="GO" id="GO:0003824">
    <property type="term" value="F:catalytic activity"/>
    <property type="evidence" value="ECO:0007669"/>
    <property type="project" value="InterPro"/>
</dbReference>
<evidence type="ECO:0000259" key="3">
    <source>
        <dbReference type="PROSITE" id="PS50878"/>
    </source>
</evidence>
<organism evidence="4">
    <name type="scientific">Cladocopium goreaui</name>
    <dbReference type="NCBI Taxonomy" id="2562237"/>
    <lineage>
        <taxon>Eukaryota</taxon>
        <taxon>Sar</taxon>
        <taxon>Alveolata</taxon>
        <taxon>Dinophyceae</taxon>
        <taxon>Suessiales</taxon>
        <taxon>Symbiodiniaceae</taxon>
        <taxon>Cladocopium</taxon>
    </lineage>
</organism>
<reference evidence="4" key="1">
    <citation type="submission" date="2022-10" db="EMBL/GenBank/DDBJ databases">
        <authorList>
            <person name="Chen Y."/>
            <person name="Dougan E. K."/>
            <person name="Chan C."/>
            <person name="Rhodes N."/>
            <person name="Thang M."/>
        </authorList>
    </citation>
    <scope>NUCLEOTIDE SEQUENCE</scope>
</reference>
<dbReference type="SUPFAM" id="SSF56219">
    <property type="entry name" value="DNase I-like"/>
    <property type="match status" value="1"/>
</dbReference>
<dbReference type="GO" id="GO:0003676">
    <property type="term" value="F:nucleic acid binding"/>
    <property type="evidence" value="ECO:0007669"/>
    <property type="project" value="InterPro"/>
</dbReference>
<feature type="compositionally biased region" description="Basic and acidic residues" evidence="1">
    <location>
        <begin position="219"/>
        <end position="234"/>
    </location>
</feature>
<dbReference type="PANTHER" id="PTHR19446">
    <property type="entry name" value="REVERSE TRANSCRIPTASES"/>
    <property type="match status" value="1"/>
</dbReference>
<accession>A0A9P1GSN5</accession>
<name>A0A9P1GSN5_9DINO</name>
<sequence>MRFLIFLIVIFVNLINANNGYDHNKEKTEASESNCKESLVSAQDETEFILKIRMASATMDSYPWRCSCGRLNGKRHEYCPDCRAHWSSGEYHSNVPKSPRRREETSQWEDWTYWNQKAHSKGKAKGKDRSESARRRAKGKGNGRKGQGRGDQGQHAMQSGATQIPPWPAQDANAATSAQAPIPPAQTAASMANAEWLAAIRKSFPDLSQAPEEIQRAVEKAEKTSSKALSKDLNKASNQVGKAARQLANIKDARASHRQNWLKHLKDSVESWQKQLQVFKDQQKEYGEQMMKAQQELTASRRHLQNLNKQAAATGTPLSTVAGDAPQEPTDLEASAAFEAEAQALVQQVQESLQQSIEAASKENDPMEIPSDEEGDRWTVYLITQIMNLGSDVSCLRNAYRGPTFYNEATENVEAYRHLHDFDAASTPDLTDYALNLMIRCHSIHWDPSFVSEPTAIGRATLLRNEVLAEADPAQPYPKRQCSTPSCGPPSVLCCMTKSGRNVKNVRFQPFVHVIEEHYPPRADSLRSGNGGPAMENTDDAAFAEARRILGYTHHEVAEIFDIIPPPEDLAAVHVQPLLLVQHDDVLFGDNRRAVLIDVQLHGPNFDSTVEIDRYTTMLPSPIHRSALLQFAGVAQYCKVSLNKCLLWHRGALIPFQATNTLVLEHGDYIKIAVPPFRSENVPTYFAVRACQQGLSANEVEMRYQLNPNPDELFTDIEAAQQQDDEQAGIQLSCNIHEAPVTQLYRSDHEVPPPEFTCMLPETFLPHRQQPAQDLPRQSWFNALQSAFAERADTAVEEEGPIAFVVTWYVSGSFEFRTEESRILKLDQYTHLWYQDLIHLWRDKLDLTTTISCHFVQPEPPRHDTSWTIGHLIISQRVRQPFSAALLTIRFLTDRRTGLNHVAVIVRSPTNAFAVRDLCNVARVCIDRHFDLQKGHHHYQQGELIDVLSGDGLIFNIHPPVSTYHVGDDQIVTPQWLPVSTGPEPDPDADQVMVPDITDQSEFTQELFDYWDVHARVGPANIERLLHVTTWCLHADRIRFNDETRIVTLGDDFFAWESQLLRAWQDLLDPNDAVHFAIVDDQPAGFQGGYGLHIIVHQHLGHEERATVVTVFNDHLRSAPNIAAVILPSTVGTTAIIQAVHRADECPPRNPLTVCDTWQVGWQFNDYAPFRCQHGMTFTLIIRPNHHGIWDYDDDEEKDAQASSSTNLLQRQAQVSHGPINAHEGDDVPKAGDRRLTTGQVAHTQWPDRTTLCLDKLIKQPSTVCVDLSSVFRLADELKSMSFMFQQNWPVDLKIPEVTQHAMVALQPLADSIPIAFHFFTDGSKAPNGKIGSAAVLIIETLDGWHFGGCRANISFTFNFDATSAGYVAAGYWSSTLEPCWRITMRSLAQLLTTRHGIDHLAWQYVQAHVGHPWNEGADALAKYAAQFNQGHDESHYWEQWMRNDDKQVALQWLWYVEMMATADPRVPLLCNEMMVCPTSGTALPISAPHDSAASLPRTEADVEKFDLTIATANVLTLANEVKNASSISRQLLLMQQFEKANCIIIGVQETRHQHVTGANNEFYHIYGHKATKNGQDGVQLWISKKIPAWPNGPTISPQDVRIVDSAPNYIVAKVKIHSWRCIIITGRAPHSARPHEEVRAFWNHLTGILHKKGAGLPVIYCGDANAHLGDFVTKAVGPLHPDAENLAGHHFHNWMLHHNLFVPATFPEHHRGNEHCTYVTPGGDCEKRIDYIALPQEITYDKLESKVALEVDISGQRQDHKAVLCRLKFRVQATRSGGRRKRPFKPDVTDIRDKLQHPEWLSQLHHNTVAPPWALDPHSSAEWLAASTTGAMRAIAKPLQFWKRKSHISQSTWQLVDQKKFLYKQLRALKRAELFTMLQACFRGWFHAAHQDSLLQHPALRVHQAMMQDLPGWLRLHDVSTAKTMQAYKRAERQVQQAIKTEDAKFYSALAEKASSTYHVEGLQSIWKHVRALQPKHRAKKNHQPRDIDGELLWHFEQLEAGTSKPFEVLRQECVLRSQQEQETAPDCLHLQLRELPTLAEIEHLCLAQKAKKAAGPDGIPADLCKYGSIAIAPQLHSLICKSFLQGVEPVAFKGGILCPIYKGKSHVDDAAGYRGIILADSFAKIAHAWTRKRLLPTLQDRKTIGQLGGLPAQMTITGVQIVRLHSIVGQQKGIATATLFIDLKSAFHHMLRELIFATHNHLLKDTLARMLDANDFDIEQLHMQLEELCSKQITDIPPGLRRFLHDIHQHTWFRLRGVQQEESSCTHTMRGTRPGSPLADIGFNLMMTDLLKDLQAALMENEDFCTDAAALGTCVPPIAWMDDIAVSLATVSSHQLTTLVKYTIAAAHTAFRARGLSMNLDSGKTELVVMFRGEGAAQCRSEMFDKDDAPLVITTTDSHVISVRVAASYRHLGVRFAMNLDFDKEIIARLGAARQAFEQMKKPLFLNTAIPVKGRISLFQSLILSRLLYGCAIWAEISTAAYKKLEAMVIDSYRQIYGVGFWLEERVTDKDFLQEQELMPFRIHLARHRLCYLQNVAKYGITAHKTLLLAELESGKGWLHEVAQDLQWMGTFKEIPFACPSSRPQWIQAWQILRECPQWKSWIKRSVHKHIVQEKIAFDIRYYHQHIVAELEHFGMRLADDADTQPATSCAYSCDRCDVCIGSQQSDGIMAHLAVGKILHPSIRRMLKYMVCSGTAHRRAFHNLFFNLFLDLGIPEFQAARIFIHWIETDFHAYCERFDDFDILAVLERAHLSLLEDTHIWNLQCNMRKLQCQWERLQQGEPRGVRTSASAPLPRKPRSHPIIMDYHEMASEERRRRSWRMAVRPQRVLTPEQGPYFIIHLYAGRRREDDFHAQMQALVDTGTASWRSAITVISIDTAISDSMDVHSSRIWTFLLGAARAGRILALLLGPPCETWSSARFAELVDDEGNLIQGPRPLRSAETCWGLPGLSLAELEQVAVGNCLLLRGLWLCIPVAFSGGSVLLEHPAPPYEMERPAIWRTGIFLLLLRDGWMFRRHTFAQGRHGAQGRKPTTLLHAHCPIVQVLETNATAIDPQKLQPLIGRDSHGRFRTAKAKEYPTSLCKCFAAAFWQQITQRPITVAEGPIEPVAIELAHQSSRVDPARLMRADYQPMR</sequence>
<feature type="compositionally biased region" description="Basic residues" evidence="1">
    <location>
        <begin position="135"/>
        <end position="147"/>
    </location>
</feature>
<dbReference type="Gene3D" id="3.30.420.10">
    <property type="entry name" value="Ribonuclease H-like superfamily/Ribonuclease H"/>
    <property type="match status" value="1"/>
</dbReference>
<dbReference type="InterPro" id="IPR000477">
    <property type="entry name" value="RT_dom"/>
</dbReference>
<dbReference type="InterPro" id="IPR036691">
    <property type="entry name" value="Endo/exonu/phosph_ase_sf"/>
</dbReference>
<evidence type="ECO:0000256" key="1">
    <source>
        <dbReference type="SAM" id="MobiDB-lite"/>
    </source>
</evidence>
<dbReference type="InterPro" id="IPR012337">
    <property type="entry name" value="RNaseH-like_sf"/>
</dbReference>
<gene>
    <name evidence="4" type="ORF">C1SCF055_LOCUS44722</name>
</gene>
<evidence type="ECO:0000313" key="4">
    <source>
        <dbReference type="EMBL" id="CAI4020295.1"/>
    </source>
</evidence>
<evidence type="ECO:0000256" key="2">
    <source>
        <dbReference type="SAM" id="SignalP"/>
    </source>
</evidence>
<evidence type="ECO:0000313" key="5">
    <source>
        <dbReference type="EMBL" id="CAL1173670.1"/>
    </source>
</evidence>
<dbReference type="InterPro" id="IPR036397">
    <property type="entry name" value="RNaseH_sf"/>
</dbReference>
<feature type="compositionally biased region" description="Low complexity" evidence="1">
    <location>
        <begin position="169"/>
        <end position="187"/>
    </location>
</feature>
<feature type="compositionally biased region" description="Basic and acidic residues" evidence="1">
    <location>
        <begin position="125"/>
        <end position="134"/>
    </location>
</feature>
<dbReference type="InterPro" id="IPR005135">
    <property type="entry name" value="Endo/exonuclease/phosphatase"/>
</dbReference>
<dbReference type="PROSITE" id="PS50878">
    <property type="entry name" value="RT_POL"/>
    <property type="match status" value="1"/>
</dbReference>
<keyword evidence="6" id="KW-1185">Reference proteome</keyword>
<dbReference type="EMBL" id="CAMXCT020006800">
    <property type="protein sequence ID" value="CAL1173670.1"/>
    <property type="molecule type" value="Genomic_DNA"/>
</dbReference>
<comment type="caution">
    <text evidence="4">The sequence shown here is derived from an EMBL/GenBank/DDBJ whole genome shotgun (WGS) entry which is preliminary data.</text>
</comment>
<dbReference type="OrthoDB" id="1421278at2759"/>
<feature type="region of interest" description="Disordered" evidence="1">
    <location>
        <begin position="115"/>
        <end position="187"/>
    </location>
</feature>
<feature type="signal peptide" evidence="2">
    <location>
        <begin position="1"/>
        <end position="17"/>
    </location>
</feature>
<dbReference type="SUPFAM" id="SSF53098">
    <property type="entry name" value="Ribonuclease H-like"/>
    <property type="match status" value="1"/>
</dbReference>
<feature type="region of interest" description="Disordered" evidence="1">
    <location>
        <begin position="219"/>
        <end position="242"/>
    </location>
</feature>
<reference evidence="5" key="2">
    <citation type="submission" date="2024-04" db="EMBL/GenBank/DDBJ databases">
        <authorList>
            <person name="Chen Y."/>
            <person name="Shah S."/>
            <person name="Dougan E. K."/>
            <person name="Thang M."/>
            <person name="Chan C."/>
        </authorList>
    </citation>
    <scope>NUCLEOTIDE SEQUENCE [LARGE SCALE GENOMIC DNA]</scope>
</reference>
<dbReference type="Proteomes" id="UP001152797">
    <property type="component" value="Unassembled WGS sequence"/>
</dbReference>
<feature type="chain" id="PRO_5043273067" description="Reverse transcriptase domain-containing protein" evidence="2">
    <location>
        <begin position="18"/>
        <end position="3134"/>
    </location>
</feature>
<dbReference type="EMBL" id="CAMXCT030006800">
    <property type="protein sequence ID" value="CAL4807607.1"/>
    <property type="molecule type" value="Genomic_DNA"/>
</dbReference>
<proteinExistence type="predicted"/>
<dbReference type="Gene3D" id="3.60.10.10">
    <property type="entry name" value="Endonuclease/exonuclease/phosphatase"/>
    <property type="match status" value="1"/>
</dbReference>
<dbReference type="EMBL" id="CAMXCT010006800">
    <property type="protein sequence ID" value="CAI4020295.1"/>
    <property type="molecule type" value="Genomic_DNA"/>
</dbReference>
<keyword evidence="2" id="KW-0732">Signal</keyword>
<feature type="domain" description="Reverse transcriptase" evidence="3">
    <location>
        <begin position="2083"/>
        <end position="2378"/>
    </location>
</feature>